<reference evidence="4" key="1">
    <citation type="submission" date="2016-11" db="EMBL/GenBank/DDBJ databases">
        <authorList>
            <person name="Varghese N."/>
            <person name="Submissions S."/>
        </authorList>
    </citation>
    <scope>NUCLEOTIDE SEQUENCE [LARGE SCALE GENOMIC DNA]</scope>
    <source>
        <strain evidence="4">DSM 18569</strain>
    </source>
</reference>
<dbReference type="Gene3D" id="2.130.10.10">
    <property type="entry name" value="YVTN repeat-like/Quinoprotein amine dehydrogenase"/>
    <property type="match status" value="1"/>
</dbReference>
<keyword evidence="1" id="KW-0732">Signal</keyword>
<evidence type="ECO:0000313" key="4">
    <source>
        <dbReference type="Proteomes" id="UP000183947"/>
    </source>
</evidence>
<proteinExistence type="predicted"/>
<evidence type="ECO:0000259" key="2">
    <source>
        <dbReference type="Pfam" id="PF13360"/>
    </source>
</evidence>
<dbReference type="PROSITE" id="PS51257">
    <property type="entry name" value="PROKAR_LIPOPROTEIN"/>
    <property type="match status" value="1"/>
</dbReference>
<keyword evidence="4" id="KW-1185">Reference proteome</keyword>
<dbReference type="EMBL" id="FRAS01000022">
    <property type="protein sequence ID" value="SHL81158.1"/>
    <property type="molecule type" value="Genomic_DNA"/>
</dbReference>
<feature type="signal peptide" evidence="1">
    <location>
        <begin position="1"/>
        <end position="19"/>
    </location>
</feature>
<feature type="domain" description="Pyrrolo-quinoline quinone repeat" evidence="2">
    <location>
        <begin position="136"/>
        <end position="318"/>
    </location>
</feature>
<organism evidence="3 4">
    <name type="scientific">Hymenobacter psychrotolerans DSM 18569</name>
    <dbReference type="NCBI Taxonomy" id="1121959"/>
    <lineage>
        <taxon>Bacteria</taxon>
        <taxon>Pseudomonadati</taxon>
        <taxon>Bacteroidota</taxon>
        <taxon>Cytophagia</taxon>
        <taxon>Cytophagales</taxon>
        <taxon>Hymenobacteraceae</taxon>
        <taxon>Hymenobacter</taxon>
    </lineage>
</organism>
<dbReference type="InterPro" id="IPR015943">
    <property type="entry name" value="WD40/YVTN_repeat-like_dom_sf"/>
</dbReference>
<dbReference type="OrthoDB" id="1523346at2"/>
<name>A0A1M7DP29_9BACT</name>
<dbReference type="InterPro" id="IPR002372">
    <property type="entry name" value="PQQ_rpt_dom"/>
</dbReference>
<feature type="chain" id="PRO_5012974839" evidence="1">
    <location>
        <begin position="20"/>
        <end position="391"/>
    </location>
</feature>
<dbReference type="SUPFAM" id="SSF50998">
    <property type="entry name" value="Quinoprotein alcohol dehydrogenase-like"/>
    <property type="match status" value="1"/>
</dbReference>
<gene>
    <name evidence="3" type="ORF">SAMN02746009_03413</name>
</gene>
<evidence type="ECO:0000313" key="3">
    <source>
        <dbReference type="EMBL" id="SHL81158.1"/>
    </source>
</evidence>
<sequence>MIRMLPLRRMALLSLLALATACSKHDETPATPATPELATFEKTVPLPASYRSPSDVAELTDGSLFVLATAEISVSPLVDRPVGIKLTAAGDTLWTRRYLFGTAPHYGVGYQCLPTSDGNVVFTAKTLLSANIYEPRLTKLNAATGAVLWTLAFPDRIFVSTCRVASTADGGFLLVDNENDQSFRLHTITAAGTLASTTTLPYGLVSDIRPTTDGNFIIASVQNAASQPQPVLTKLTAQGSVLWSRPTAATGFGATVSVAQTPDGGYALASGISYTNSLNPLRLLKTDANGQQQFVRSYPATEGFSTRLGLNAGKLVLAGALTTSSGTLTKMHPLVLRLDAATGAEELRQARPQVAYGSVASFTTTRDGKLLLCSSEEGKLVLRKTNPDLTN</sequence>
<dbReference type="AlphaFoldDB" id="A0A1M7DP29"/>
<dbReference type="RefSeq" id="WP_139252369.1">
    <property type="nucleotide sequence ID" value="NZ_FRAS01000022.1"/>
</dbReference>
<dbReference type="InterPro" id="IPR011047">
    <property type="entry name" value="Quinoprotein_ADH-like_sf"/>
</dbReference>
<dbReference type="Pfam" id="PF13360">
    <property type="entry name" value="PQQ_2"/>
    <property type="match status" value="1"/>
</dbReference>
<dbReference type="Proteomes" id="UP000183947">
    <property type="component" value="Unassembled WGS sequence"/>
</dbReference>
<accession>A0A1M7DP29</accession>
<evidence type="ECO:0000256" key="1">
    <source>
        <dbReference type="SAM" id="SignalP"/>
    </source>
</evidence>
<protein>
    <submittedName>
        <fullName evidence="3">PQQ-like domain-containing protein</fullName>
    </submittedName>
</protein>
<dbReference type="STRING" id="1121959.SAMN02746009_03413"/>